<dbReference type="GO" id="GO:0016301">
    <property type="term" value="F:kinase activity"/>
    <property type="evidence" value="ECO:0007669"/>
    <property type="project" value="UniProtKB-KW"/>
</dbReference>
<sequence>MPTTLPPLVRSQLETSLGAGIEASSRLAGGDTNAVFKLDTARGPFVVKLRREAEAYPAQFFAESQGLALLRGAGALTVPEVLSYGTASGGPAADWAFLLLSYLSPVPETRAAQEALGHGLAQLHRVTAEQFGGTPDNFMGALPQQNPAKATAAEFFWEARLAPQLARAGLLSAADRAGFEQLRERLPRLIPAEAPALVHGDLWHGNMLYAANGPALIDPASTYAHREADLSLMGLFGGFANPVFAAYAESYPPAEGWRERADLWNLYPLLVHLNLFGESYLSRVREALAGALRL</sequence>
<reference evidence="2 3" key="1">
    <citation type="submission" date="2024-02" db="EMBL/GenBank/DDBJ databases">
        <title>Deinococcus xinjiangensis NBRC 107630.</title>
        <authorList>
            <person name="Ichikawa N."/>
            <person name="Katano-Makiyama Y."/>
            <person name="Hidaka K."/>
        </authorList>
    </citation>
    <scope>NUCLEOTIDE SEQUENCE [LARGE SCALE GENOMIC DNA]</scope>
    <source>
        <strain evidence="2 3">NBRC 107630</strain>
    </source>
</reference>
<proteinExistence type="inferred from homology"/>
<evidence type="ECO:0000313" key="2">
    <source>
        <dbReference type="EMBL" id="GAA5501720.1"/>
    </source>
</evidence>
<dbReference type="EMBL" id="BAABRN010000012">
    <property type="protein sequence ID" value="GAA5501720.1"/>
    <property type="molecule type" value="Genomic_DNA"/>
</dbReference>
<evidence type="ECO:0000256" key="1">
    <source>
        <dbReference type="PIRNR" id="PIRNR006221"/>
    </source>
</evidence>
<keyword evidence="1 2" id="KW-0418">Kinase</keyword>
<keyword evidence="3" id="KW-1185">Reference proteome</keyword>
<evidence type="ECO:0000313" key="3">
    <source>
        <dbReference type="Proteomes" id="UP001458946"/>
    </source>
</evidence>
<dbReference type="Proteomes" id="UP001458946">
    <property type="component" value="Unassembled WGS sequence"/>
</dbReference>
<dbReference type="PIRSF" id="PIRSF006221">
    <property type="entry name" value="Ketosamine-3-kinase"/>
    <property type="match status" value="1"/>
</dbReference>
<dbReference type="SUPFAM" id="SSF56112">
    <property type="entry name" value="Protein kinase-like (PK-like)"/>
    <property type="match status" value="1"/>
</dbReference>
<dbReference type="RefSeq" id="WP_353541686.1">
    <property type="nucleotide sequence ID" value="NZ_BAABRN010000012.1"/>
</dbReference>
<comment type="caution">
    <text evidence="2">The sequence shown here is derived from an EMBL/GenBank/DDBJ whole genome shotgun (WGS) entry which is preliminary data.</text>
</comment>
<gene>
    <name evidence="2" type="ORF">Dxin01_01459</name>
</gene>
<protein>
    <submittedName>
        <fullName evidence="2">Ketoamine kinase HMPREF0351_12196</fullName>
    </submittedName>
</protein>
<dbReference type="InterPro" id="IPR011009">
    <property type="entry name" value="Kinase-like_dom_sf"/>
</dbReference>
<dbReference type="InterPro" id="IPR016477">
    <property type="entry name" value="Fructo-/Ketosamine-3-kinase"/>
</dbReference>
<comment type="similarity">
    <text evidence="1">Belongs to the fructosamine kinase family.</text>
</comment>
<dbReference type="PANTHER" id="PTHR12149:SF8">
    <property type="entry name" value="PROTEIN-RIBULOSAMINE 3-KINASE"/>
    <property type="match status" value="1"/>
</dbReference>
<dbReference type="Pfam" id="PF03881">
    <property type="entry name" value="Fructosamin_kin"/>
    <property type="match status" value="1"/>
</dbReference>
<organism evidence="2 3">
    <name type="scientific">Deinococcus xinjiangensis</name>
    <dbReference type="NCBI Taxonomy" id="457454"/>
    <lineage>
        <taxon>Bacteria</taxon>
        <taxon>Thermotogati</taxon>
        <taxon>Deinococcota</taxon>
        <taxon>Deinococci</taxon>
        <taxon>Deinococcales</taxon>
        <taxon>Deinococcaceae</taxon>
        <taxon>Deinococcus</taxon>
    </lineage>
</organism>
<accession>A0ABP9V8V6</accession>
<dbReference type="Gene3D" id="1.10.510.10">
    <property type="entry name" value="Transferase(Phosphotransferase) domain 1"/>
    <property type="match status" value="1"/>
</dbReference>
<name>A0ABP9V8V6_9DEIO</name>
<dbReference type="Gene3D" id="1.20.1270.240">
    <property type="match status" value="1"/>
</dbReference>
<dbReference type="PANTHER" id="PTHR12149">
    <property type="entry name" value="FRUCTOSAMINE 3 KINASE-RELATED PROTEIN"/>
    <property type="match status" value="1"/>
</dbReference>
<keyword evidence="1" id="KW-0808">Transferase</keyword>
<dbReference type="Gene3D" id="3.30.200.20">
    <property type="entry name" value="Phosphorylase Kinase, domain 1"/>
    <property type="match status" value="1"/>
</dbReference>